<evidence type="ECO:0000313" key="3">
    <source>
        <dbReference type="Proteomes" id="UP000239425"/>
    </source>
</evidence>
<name>A0A2S5R8K1_9PROT</name>
<evidence type="ECO:0000313" key="2">
    <source>
        <dbReference type="EMBL" id="PPE03669.1"/>
    </source>
</evidence>
<keyword evidence="1" id="KW-0472">Membrane</keyword>
<comment type="caution">
    <text evidence="2">The sequence shown here is derived from an EMBL/GenBank/DDBJ whole genome shotgun (WGS) entry which is preliminary data.</text>
</comment>
<gene>
    <name evidence="2" type="ORF">HCUR_00898</name>
</gene>
<accession>A0A2S5R8K1</accession>
<keyword evidence="1" id="KW-0812">Transmembrane</keyword>
<dbReference type="EMBL" id="PHHC01000084">
    <property type="protein sequence ID" value="PPE03669.1"/>
    <property type="molecule type" value="Genomic_DNA"/>
</dbReference>
<proteinExistence type="predicted"/>
<dbReference type="Proteomes" id="UP000239425">
    <property type="component" value="Unassembled WGS sequence"/>
</dbReference>
<dbReference type="AlphaFoldDB" id="A0A2S5R8K1"/>
<keyword evidence="1" id="KW-1133">Transmembrane helix</keyword>
<organism evidence="2 3">
    <name type="scientific">Holospora curviuscula</name>
    <dbReference type="NCBI Taxonomy" id="1082868"/>
    <lineage>
        <taxon>Bacteria</taxon>
        <taxon>Pseudomonadati</taxon>
        <taxon>Pseudomonadota</taxon>
        <taxon>Alphaproteobacteria</taxon>
        <taxon>Holosporales</taxon>
        <taxon>Holosporaceae</taxon>
        <taxon>Holospora</taxon>
    </lineage>
</organism>
<reference evidence="2 3" key="1">
    <citation type="submission" date="2017-11" db="EMBL/GenBank/DDBJ databases">
        <title>Comparative genomic analysis of Holospora spp., intranuclear symbionts of paramecia.</title>
        <authorList>
            <person name="Garushyants S.K."/>
            <person name="Beliavskaya A."/>
            <person name="Malko D.B."/>
            <person name="Logacheva M.D."/>
            <person name="Rautian M.S."/>
            <person name="Gelfand M.S."/>
        </authorList>
    </citation>
    <scope>NUCLEOTIDE SEQUENCE [LARGE SCALE GENOMIC DNA]</scope>
    <source>
        <strain evidence="3">02AZ16</strain>
    </source>
</reference>
<evidence type="ECO:0000256" key="1">
    <source>
        <dbReference type="SAM" id="Phobius"/>
    </source>
</evidence>
<sequence length="72" mass="8881">MKNLPEQLFTLKSGWYFSSMREFAPIRNLIKNFFRFRNVNLYLFSVIFFDTKTYGCFFLTVTYLDKVYEWFS</sequence>
<protein>
    <submittedName>
        <fullName evidence="2">Uncharacterized protein</fullName>
    </submittedName>
</protein>
<feature type="transmembrane region" description="Helical" evidence="1">
    <location>
        <begin position="41"/>
        <end position="64"/>
    </location>
</feature>
<keyword evidence="3" id="KW-1185">Reference proteome</keyword>